<accession>X1F786</accession>
<keyword evidence="1" id="KW-0812">Transmembrane</keyword>
<proteinExistence type="predicted"/>
<dbReference type="AlphaFoldDB" id="X1F786"/>
<sequence>ATEQELKKKKDESVGVTLDAKAMLDDVAFERDNARTGAARRAAQKQLGGRMNRKILSILGMGLLIFTFYGCSSNPEQGLLDRYFNALSLDDVNTLSTMALEPVDFK</sequence>
<keyword evidence="1" id="KW-0472">Membrane</keyword>
<name>X1F786_9ZZZZ</name>
<evidence type="ECO:0000313" key="2">
    <source>
        <dbReference type="EMBL" id="GAH25259.1"/>
    </source>
</evidence>
<keyword evidence="1" id="KW-1133">Transmembrane helix</keyword>
<reference evidence="2" key="1">
    <citation type="journal article" date="2014" name="Front. Microbiol.">
        <title>High frequency of phylogenetically diverse reductive dehalogenase-homologous genes in deep subseafloor sedimentary metagenomes.</title>
        <authorList>
            <person name="Kawai M."/>
            <person name="Futagami T."/>
            <person name="Toyoda A."/>
            <person name="Takaki Y."/>
            <person name="Nishi S."/>
            <person name="Hori S."/>
            <person name="Arai W."/>
            <person name="Tsubouchi T."/>
            <person name="Morono Y."/>
            <person name="Uchiyama I."/>
            <person name="Ito T."/>
            <person name="Fujiyama A."/>
            <person name="Inagaki F."/>
            <person name="Takami H."/>
        </authorList>
    </citation>
    <scope>NUCLEOTIDE SEQUENCE</scope>
    <source>
        <strain evidence="2">Expedition CK06-06</strain>
    </source>
</reference>
<protein>
    <submittedName>
        <fullName evidence="2">Uncharacterized protein</fullName>
    </submittedName>
</protein>
<comment type="caution">
    <text evidence="2">The sequence shown here is derived from an EMBL/GenBank/DDBJ whole genome shotgun (WGS) entry which is preliminary data.</text>
</comment>
<feature type="non-terminal residue" evidence="2">
    <location>
        <position position="1"/>
    </location>
</feature>
<dbReference type="EMBL" id="BART01040011">
    <property type="protein sequence ID" value="GAH25259.1"/>
    <property type="molecule type" value="Genomic_DNA"/>
</dbReference>
<evidence type="ECO:0000256" key="1">
    <source>
        <dbReference type="SAM" id="Phobius"/>
    </source>
</evidence>
<feature type="transmembrane region" description="Helical" evidence="1">
    <location>
        <begin position="55"/>
        <end position="75"/>
    </location>
</feature>
<organism evidence="2">
    <name type="scientific">marine sediment metagenome</name>
    <dbReference type="NCBI Taxonomy" id="412755"/>
    <lineage>
        <taxon>unclassified sequences</taxon>
        <taxon>metagenomes</taxon>
        <taxon>ecological metagenomes</taxon>
    </lineage>
</organism>
<feature type="non-terminal residue" evidence="2">
    <location>
        <position position="106"/>
    </location>
</feature>
<gene>
    <name evidence="2" type="ORF">S01H4_65408</name>
</gene>